<keyword evidence="2" id="KW-0813">Transport</keyword>
<evidence type="ECO:0000256" key="2">
    <source>
        <dbReference type="ARBA" id="ARBA00022448"/>
    </source>
</evidence>
<dbReference type="PANTHER" id="PTHR30069:SF29">
    <property type="entry name" value="HEMOGLOBIN AND HEMOGLOBIN-HAPTOGLOBIN-BINDING PROTEIN 1-RELATED"/>
    <property type="match status" value="1"/>
</dbReference>
<sequence>MEINGDVTNDLSMNLSFAYVDWKYTNSKAGSIEDMSANRLSDRAKYRLNAGLTYNINDQLQFHMDYYHQDKQVKEILDVIDEEAGLFDIREVHIDSYGVVDTSVTYILFDQWHRIEKPTLKLYCNNLLDADYVNLSGYPATEQTFGISLTSNF</sequence>
<keyword evidence="5" id="KW-0732">Signal</keyword>
<name>A0A1V1P0D9_9BACT</name>
<dbReference type="Proteomes" id="UP000189670">
    <property type="component" value="Unassembled WGS sequence"/>
</dbReference>
<dbReference type="PANTHER" id="PTHR30069">
    <property type="entry name" value="TONB-DEPENDENT OUTER MEMBRANE RECEPTOR"/>
    <property type="match status" value="1"/>
</dbReference>
<dbReference type="AlphaFoldDB" id="A0A1V1P0D9"/>
<keyword evidence="9" id="KW-0998">Cell outer membrane</keyword>
<keyword evidence="7" id="KW-0472">Membrane</keyword>
<dbReference type="InterPro" id="IPR036942">
    <property type="entry name" value="Beta-barrel_TonB_sf"/>
</dbReference>
<evidence type="ECO:0000259" key="10">
    <source>
        <dbReference type="Pfam" id="PF00593"/>
    </source>
</evidence>
<dbReference type="SUPFAM" id="SSF56935">
    <property type="entry name" value="Porins"/>
    <property type="match status" value="1"/>
</dbReference>
<comment type="subcellular location">
    <subcellularLocation>
        <location evidence="1">Cell outer membrane</location>
        <topology evidence="1">Multi-pass membrane protein</topology>
    </subcellularLocation>
</comment>
<evidence type="ECO:0000313" key="11">
    <source>
        <dbReference type="EMBL" id="ETR68290.1"/>
    </source>
</evidence>
<evidence type="ECO:0000256" key="7">
    <source>
        <dbReference type="ARBA" id="ARBA00023136"/>
    </source>
</evidence>
<evidence type="ECO:0000256" key="5">
    <source>
        <dbReference type="ARBA" id="ARBA00022729"/>
    </source>
</evidence>
<proteinExistence type="predicted"/>
<evidence type="ECO:0000256" key="3">
    <source>
        <dbReference type="ARBA" id="ARBA00022452"/>
    </source>
</evidence>
<evidence type="ECO:0000256" key="8">
    <source>
        <dbReference type="ARBA" id="ARBA00023170"/>
    </source>
</evidence>
<gene>
    <name evidence="11" type="ORF">OMM_10678</name>
</gene>
<keyword evidence="6" id="KW-0798">TonB box</keyword>
<keyword evidence="3" id="KW-1134">Transmembrane beta strand</keyword>
<organism evidence="11 12">
    <name type="scientific">Candidatus Magnetoglobus multicellularis str. Araruama</name>
    <dbReference type="NCBI Taxonomy" id="890399"/>
    <lineage>
        <taxon>Bacteria</taxon>
        <taxon>Pseudomonadati</taxon>
        <taxon>Thermodesulfobacteriota</taxon>
        <taxon>Desulfobacteria</taxon>
        <taxon>Desulfobacterales</taxon>
        <taxon>Desulfobacteraceae</taxon>
        <taxon>Candidatus Magnetoglobus</taxon>
    </lineage>
</organism>
<dbReference type="EMBL" id="ATBP01001006">
    <property type="protein sequence ID" value="ETR68290.1"/>
    <property type="molecule type" value="Genomic_DNA"/>
</dbReference>
<keyword evidence="4" id="KW-0812">Transmembrane</keyword>
<evidence type="ECO:0000256" key="4">
    <source>
        <dbReference type="ARBA" id="ARBA00022692"/>
    </source>
</evidence>
<dbReference type="Pfam" id="PF00593">
    <property type="entry name" value="TonB_dep_Rec_b-barrel"/>
    <property type="match status" value="1"/>
</dbReference>
<dbReference type="GO" id="GO:0009279">
    <property type="term" value="C:cell outer membrane"/>
    <property type="evidence" value="ECO:0007669"/>
    <property type="project" value="UniProtKB-SubCell"/>
</dbReference>
<evidence type="ECO:0000256" key="6">
    <source>
        <dbReference type="ARBA" id="ARBA00023077"/>
    </source>
</evidence>
<evidence type="ECO:0000256" key="9">
    <source>
        <dbReference type="ARBA" id="ARBA00023237"/>
    </source>
</evidence>
<dbReference type="InterPro" id="IPR039426">
    <property type="entry name" value="TonB-dep_rcpt-like"/>
</dbReference>
<comment type="caution">
    <text evidence="11">The sequence shown here is derived from an EMBL/GenBank/DDBJ whole genome shotgun (WGS) entry which is preliminary data.</text>
</comment>
<evidence type="ECO:0000256" key="1">
    <source>
        <dbReference type="ARBA" id="ARBA00004571"/>
    </source>
</evidence>
<dbReference type="GO" id="GO:0044718">
    <property type="term" value="P:siderophore transmembrane transport"/>
    <property type="evidence" value="ECO:0007669"/>
    <property type="project" value="TreeGrafter"/>
</dbReference>
<reference evidence="12" key="1">
    <citation type="submission" date="2012-11" db="EMBL/GenBank/DDBJ databases">
        <authorList>
            <person name="Lucero-Rivera Y.E."/>
            <person name="Tovar-Ramirez D."/>
        </authorList>
    </citation>
    <scope>NUCLEOTIDE SEQUENCE [LARGE SCALE GENOMIC DNA]</scope>
    <source>
        <strain evidence="12">Araruama</strain>
    </source>
</reference>
<keyword evidence="8" id="KW-0675">Receptor</keyword>
<dbReference type="Gene3D" id="2.40.170.20">
    <property type="entry name" value="TonB-dependent receptor, beta-barrel domain"/>
    <property type="match status" value="1"/>
</dbReference>
<accession>A0A1V1P0D9</accession>
<feature type="domain" description="TonB-dependent receptor-like beta-barrel" evidence="10">
    <location>
        <begin position="10"/>
        <end position="127"/>
    </location>
</feature>
<protein>
    <recommendedName>
        <fullName evidence="10">TonB-dependent receptor-like beta-barrel domain-containing protein</fullName>
    </recommendedName>
</protein>
<evidence type="ECO:0000313" key="12">
    <source>
        <dbReference type="Proteomes" id="UP000189670"/>
    </source>
</evidence>
<dbReference type="InterPro" id="IPR000531">
    <property type="entry name" value="Beta-barrel_TonB"/>
</dbReference>
<dbReference type="GO" id="GO:0015344">
    <property type="term" value="F:siderophore uptake transmembrane transporter activity"/>
    <property type="evidence" value="ECO:0007669"/>
    <property type="project" value="TreeGrafter"/>
</dbReference>